<dbReference type="EMBL" id="OX596102">
    <property type="protein sequence ID" value="CAI9698145.1"/>
    <property type="molecule type" value="Genomic_DNA"/>
</dbReference>
<organism evidence="1 2">
    <name type="scientific">Rangifer tarandus platyrhynchus</name>
    <name type="common">Svalbard reindeer</name>
    <dbReference type="NCBI Taxonomy" id="3082113"/>
    <lineage>
        <taxon>Eukaryota</taxon>
        <taxon>Metazoa</taxon>
        <taxon>Chordata</taxon>
        <taxon>Craniata</taxon>
        <taxon>Vertebrata</taxon>
        <taxon>Euteleostomi</taxon>
        <taxon>Mammalia</taxon>
        <taxon>Eutheria</taxon>
        <taxon>Laurasiatheria</taxon>
        <taxon>Artiodactyla</taxon>
        <taxon>Ruminantia</taxon>
        <taxon>Pecora</taxon>
        <taxon>Cervidae</taxon>
        <taxon>Odocoileinae</taxon>
        <taxon>Rangifer</taxon>
    </lineage>
</organism>
<gene>
    <name evidence="1" type="ORF">MRATA1EN3_LOCUS9358</name>
</gene>
<accession>A0ACB0EBW4</accession>
<evidence type="ECO:0000313" key="2">
    <source>
        <dbReference type="Proteomes" id="UP001162501"/>
    </source>
</evidence>
<name>A0ACB0EBW4_RANTA</name>
<protein>
    <submittedName>
        <fullName evidence="1">Uncharacterized protein</fullName>
    </submittedName>
</protein>
<evidence type="ECO:0000313" key="1">
    <source>
        <dbReference type="EMBL" id="CAI9698145.1"/>
    </source>
</evidence>
<sequence length="153" mass="17024">MNRSHRQRATQRAERGKQRENVWKPNGQSTHGQRQPFLTDVNDRIRIRRVPGGSGVRRGGPAEPVRWGAVAGELRRVRAAGPGRRREAAAGCRMLLERFAWRDAGSEQGASLAASALDPRCLEMDHLGERASPRESGAVRRREGKTERGRASL</sequence>
<reference evidence="1" key="1">
    <citation type="submission" date="2023-05" db="EMBL/GenBank/DDBJ databases">
        <authorList>
            <consortium name="ELIXIR-Norway"/>
        </authorList>
    </citation>
    <scope>NUCLEOTIDE SEQUENCE</scope>
</reference>
<proteinExistence type="predicted"/>
<dbReference type="Proteomes" id="UP001162501">
    <property type="component" value="Chromosome 18"/>
</dbReference>